<dbReference type="InterPro" id="IPR054816">
    <property type="entry name" value="Lipoprotein_mollicutes-type_CS"/>
</dbReference>
<dbReference type="AlphaFoldDB" id="R4U3F3"/>
<accession>R4U3F3</accession>
<dbReference type="NCBIfam" id="NF038029">
    <property type="entry name" value="LP_plasma"/>
    <property type="match status" value="1"/>
</dbReference>
<dbReference type="Proteomes" id="UP000013964">
    <property type="component" value="Chromosome"/>
</dbReference>
<dbReference type="HOGENOM" id="CLU_642359_0_0_14"/>
<evidence type="ECO:0000256" key="1">
    <source>
        <dbReference type="SAM" id="SignalP"/>
    </source>
</evidence>
<dbReference type="RefSeq" id="WP_016338853.1">
    <property type="nucleotide sequence ID" value="NC_021280.1"/>
</dbReference>
<keyword evidence="1" id="KW-0732">Signal</keyword>
<reference evidence="2 3" key="1">
    <citation type="journal article" date="2013" name="Genome Biol. Evol.">
        <title>Complete genomes of two dipteran-associated spiroplasmas provided insights into the origin, dynamics, and impacts of viral invasion in spiroplasma.</title>
        <authorList>
            <person name="Ku C."/>
            <person name="Lo W.S."/>
            <person name="Chen L.L."/>
            <person name="Kuo C.H."/>
        </authorList>
    </citation>
    <scope>NUCLEOTIDE SEQUENCE [LARGE SCALE GENOMIC DNA]</scope>
    <source>
        <strain evidence="2 3">DF-1</strain>
    </source>
</reference>
<organism evidence="2 3">
    <name type="scientific">Spiroplasma chrysopicola DF-1</name>
    <dbReference type="NCBI Taxonomy" id="1276227"/>
    <lineage>
        <taxon>Bacteria</taxon>
        <taxon>Bacillati</taxon>
        <taxon>Mycoplasmatota</taxon>
        <taxon>Mollicutes</taxon>
        <taxon>Entomoplasmatales</taxon>
        <taxon>Spiroplasmataceae</taxon>
        <taxon>Spiroplasma</taxon>
    </lineage>
</organism>
<sequence length="408" mass="46447">MKKLLSILAAVGITASATTTVVACNTTKKSGYFREAYSVIPNAFSLKEEMKKDGVNVDDYNITFSAELEQATLRYMGLPTTQPFVTKTVKINPTTKDISKIITKRSLAISGFEKEKQNETDILRAINLLNQTNLTINEVIINLEKDSEGNINEVNLEAKNDSFEGEVKIINELMNWSDLIPFQNLGDIYISHKLIDLYNQKIIENPHKQNLYGISLIMPFVFEFAGTRNLLMEFFKKSMKTWGMSWYFSPDSIVTITFDNDYHGTFVLNPPINSSFNKEQIIIKFNALDDERDYVTSTHKPLEEFASAKENIVEEVLLKHYNNDNIEEIVGDLVTKYFGTDFANKYSSVLNEDFWITDLTATSVILTPKPGSMLFNNHDKDALTLVPKDLDDENLYMYKIEVKFGTAN</sequence>
<dbReference type="PATRIC" id="fig|1276227.3.peg.447"/>
<keyword evidence="3" id="KW-1185">Reference proteome</keyword>
<gene>
    <name evidence="2" type="ORF">SCHRY_v1c04470</name>
</gene>
<evidence type="ECO:0000313" key="2">
    <source>
        <dbReference type="EMBL" id="AGM25028.1"/>
    </source>
</evidence>
<dbReference type="OrthoDB" id="390116at2"/>
<evidence type="ECO:0008006" key="4">
    <source>
        <dbReference type="Google" id="ProtNLM"/>
    </source>
</evidence>
<dbReference type="PROSITE" id="PS51257">
    <property type="entry name" value="PROKAR_LIPOPROTEIN"/>
    <property type="match status" value="1"/>
</dbReference>
<feature type="chain" id="PRO_5004371332" description="Lipoprotein" evidence="1">
    <location>
        <begin position="24"/>
        <end position="408"/>
    </location>
</feature>
<dbReference type="EMBL" id="CP005077">
    <property type="protein sequence ID" value="AGM25028.1"/>
    <property type="molecule type" value="Genomic_DNA"/>
</dbReference>
<evidence type="ECO:0000313" key="3">
    <source>
        <dbReference type="Proteomes" id="UP000013964"/>
    </source>
</evidence>
<dbReference type="KEGG" id="scr:SCHRY_v1c04470"/>
<proteinExistence type="predicted"/>
<dbReference type="NCBIfam" id="NF045726">
    <property type="entry name" value="XXplasma_LP"/>
    <property type="match status" value="1"/>
</dbReference>
<name>R4U3F3_9MOLU</name>
<protein>
    <recommendedName>
        <fullName evidence="4">Lipoprotein</fullName>
    </recommendedName>
</protein>
<feature type="signal peptide" evidence="1">
    <location>
        <begin position="1"/>
        <end position="23"/>
    </location>
</feature>